<protein>
    <submittedName>
        <fullName evidence="1">Uncharacterized protein</fullName>
    </submittedName>
</protein>
<sequence>MLTDRLQTFFLALTNNPNHTPKRKDTPLVTPTTLLTRPSPFTDCSEIHKINLYGLSHHI</sequence>
<accession>A0A0E9WZ40</accession>
<reference evidence="1" key="1">
    <citation type="submission" date="2014-11" db="EMBL/GenBank/DDBJ databases">
        <authorList>
            <person name="Amaro Gonzalez C."/>
        </authorList>
    </citation>
    <scope>NUCLEOTIDE SEQUENCE</scope>
</reference>
<evidence type="ECO:0000313" key="1">
    <source>
        <dbReference type="EMBL" id="JAH95471.1"/>
    </source>
</evidence>
<dbReference type="EMBL" id="GBXM01013106">
    <property type="protein sequence ID" value="JAH95471.1"/>
    <property type="molecule type" value="Transcribed_RNA"/>
</dbReference>
<organism evidence="1">
    <name type="scientific">Anguilla anguilla</name>
    <name type="common">European freshwater eel</name>
    <name type="synonym">Muraena anguilla</name>
    <dbReference type="NCBI Taxonomy" id="7936"/>
    <lineage>
        <taxon>Eukaryota</taxon>
        <taxon>Metazoa</taxon>
        <taxon>Chordata</taxon>
        <taxon>Craniata</taxon>
        <taxon>Vertebrata</taxon>
        <taxon>Euteleostomi</taxon>
        <taxon>Actinopterygii</taxon>
        <taxon>Neopterygii</taxon>
        <taxon>Teleostei</taxon>
        <taxon>Anguilliformes</taxon>
        <taxon>Anguillidae</taxon>
        <taxon>Anguilla</taxon>
    </lineage>
</organism>
<proteinExistence type="predicted"/>
<name>A0A0E9WZ40_ANGAN</name>
<dbReference type="AlphaFoldDB" id="A0A0E9WZ40"/>
<reference evidence="1" key="2">
    <citation type="journal article" date="2015" name="Fish Shellfish Immunol.">
        <title>Early steps in the European eel (Anguilla anguilla)-Vibrio vulnificus interaction in the gills: Role of the RtxA13 toxin.</title>
        <authorList>
            <person name="Callol A."/>
            <person name="Pajuelo D."/>
            <person name="Ebbesson L."/>
            <person name="Teles M."/>
            <person name="MacKenzie S."/>
            <person name="Amaro C."/>
        </authorList>
    </citation>
    <scope>NUCLEOTIDE SEQUENCE</scope>
</reference>